<evidence type="ECO:0000313" key="4">
    <source>
        <dbReference type="Proteomes" id="UP001236657"/>
    </source>
</evidence>
<reference evidence="3 4" key="1">
    <citation type="submission" date="2023-08" db="EMBL/GenBank/DDBJ databases">
        <title>New molecular markers tilS and rpoB for phylogenetic and monitoring studies of the genus Thiothrix biodiversity.</title>
        <authorList>
            <person name="Ravin N.V."/>
            <person name="Smolyakov D."/>
            <person name="Markov N.D."/>
            <person name="Beletsky A.V."/>
            <person name="Mardanov A.V."/>
            <person name="Rudenko T.S."/>
            <person name="Grabovich M.Y."/>
        </authorList>
    </citation>
    <scope>NUCLEOTIDE SEQUENCE [LARGE SCALE GENOMIC DNA]</scope>
    <source>
        <strain evidence="3 4">MK1</strain>
    </source>
</reference>
<dbReference type="PANTHER" id="PTHR34720:SF9">
    <property type="entry name" value="BLR4714 PROTEIN"/>
    <property type="match status" value="1"/>
</dbReference>
<keyword evidence="2" id="KW-0732">Signal</keyword>
<feature type="signal peptide" evidence="2">
    <location>
        <begin position="1"/>
        <end position="31"/>
    </location>
</feature>
<evidence type="ECO:0000256" key="1">
    <source>
        <dbReference type="SAM" id="MobiDB-lite"/>
    </source>
</evidence>
<accession>A0ABY9MTH5</accession>
<dbReference type="Proteomes" id="UP001236657">
    <property type="component" value="Chromosome"/>
</dbReference>
<dbReference type="EMBL" id="CP133218">
    <property type="protein sequence ID" value="WML91862.1"/>
    <property type="molecule type" value="Genomic_DNA"/>
</dbReference>
<evidence type="ECO:0000256" key="2">
    <source>
        <dbReference type="SAM" id="SignalP"/>
    </source>
</evidence>
<protein>
    <submittedName>
        <fullName evidence="3">Cadherin-like domain-containing protein</fullName>
    </submittedName>
</protein>
<dbReference type="Pfam" id="PF17963">
    <property type="entry name" value="Big_9"/>
    <property type="match status" value="3"/>
</dbReference>
<dbReference type="RefSeq" id="WP_308896806.1">
    <property type="nucleotide sequence ID" value="NZ_CP133218.1"/>
</dbReference>
<feature type="chain" id="PRO_5047274209" evidence="2">
    <location>
        <begin position="32"/>
        <end position="628"/>
    </location>
</feature>
<name>A0ABY9MTH5_9GAMM</name>
<feature type="region of interest" description="Disordered" evidence="1">
    <location>
        <begin position="441"/>
        <end position="469"/>
    </location>
</feature>
<dbReference type="Gene3D" id="2.60.40.3440">
    <property type="match status" value="3"/>
</dbReference>
<gene>
    <name evidence="3" type="ORF">RCF98_05865</name>
</gene>
<sequence>MTRQLINTPHKLKRKALAVALTLAISPPLLASSPPNLSNDIPWSLTAVPNRTSSTCSPKDPVSPGYNGIGFSSVNDIMAAFNNARRQEEIQLVLTANTLGNLVLPSQTTWDGLSDDAKALYLINAERTARANMQTGVTGLPLAGIESKVDAVAQNYAQLLHDTDTRGHFQPSGNGSVDNPFIRIDNAIGSTCKEFLSYSENLAYFAAYSSSAIGESSVPLPVERAIYAWIYDDSCSSWGHRAAVLVQDFANNNGSANHEGFLGISRIGSTDYTPFGTIPSYPYSYGVAVVMNFYDPVSDANAVGCNLSVTLPMENLPNPLANTPPVATDDTASTAYQTATTISTVLANDNDANDDPMSVTANTDPSHGTVVRSGNSFTYTPATGFSGDDTFTYTVSDGQGGTDTATVTITVGAAPNTPPVATDDTASTAYQTATTISTVLANDNDANDDPMSVTANTDPSHGTVVRSGNSFTYTPATGFSGDDTFTYTVSDGQGGTDTATVTITVGGINTPPVATDDTASTAYQTATTISTVLANDNDANDDPMSVTANTDPSHGTVVRSGNSFTYTPATGFSGDDTFTYTVSDGQGGTDTATVTITVGGINTPPVATDDTASTAYQTATTISTVLAN</sequence>
<organism evidence="3 4">
    <name type="scientific">Thiothrix lacustris</name>
    <dbReference type="NCBI Taxonomy" id="525917"/>
    <lineage>
        <taxon>Bacteria</taxon>
        <taxon>Pseudomonadati</taxon>
        <taxon>Pseudomonadota</taxon>
        <taxon>Gammaproteobacteria</taxon>
        <taxon>Thiotrichales</taxon>
        <taxon>Thiotrichaceae</taxon>
        <taxon>Thiothrix</taxon>
    </lineage>
</organism>
<proteinExistence type="predicted"/>
<evidence type="ECO:0000313" key="3">
    <source>
        <dbReference type="EMBL" id="WML91862.1"/>
    </source>
</evidence>
<keyword evidence="4" id="KW-1185">Reference proteome</keyword>
<dbReference type="PANTHER" id="PTHR34720">
    <property type="entry name" value="MICROCYSTIN DEPENDENT PROTEIN"/>
    <property type="match status" value="1"/>
</dbReference>
<dbReference type="NCBIfam" id="NF012211">
    <property type="entry name" value="tand_rpt_95"/>
    <property type="match status" value="3"/>
</dbReference>
<feature type="compositionally biased region" description="Polar residues" evidence="1">
    <location>
        <begin position="453"/>
        <end position="469"/>
    </location>
</feature>